<reference evidence="3 4" key="1">
    <citation type="submission" date="2022-01" db="EMBL/GenBank/DDBJ databases">
        <title>Collection of gut derived symbiotic bacterial strains cultured from healthy donors.</title>
        <authorList>
            <person name="Lin H."/>
            <person name="Kohout C."/>
            <person name="Waligurski E."/>
            <person name="Pamer E.G."/>
        </authorList>
    </citation>
    <scope>NUCLEOTIDE SEQUENCE [LARGE SCALE GENOMIC DNA]</scope>
    <source>
        <strain evidence="3 4">DFI.7.58</strain>
    </source>
</reference>
<comment type="caution">
    <text evidence="3">The sequence shown here is derived from an EMBL/GenBank/DDBJ whole genome shotgun (WGS) entry which is preliminary data.</text>
</comment>
<keyword evidence="1" id="KW-0812">Transmembrane</keyword>
<accession>A0ABS9MFH9</accession>
<sequence length="162" mass="19089">MRKAAAMETGTKYKSKIDRAFYIKVLVTLLLGIGLLVFYFIFRNVIVGILGTWMFVALLLIFLPEYRSTYYIIRDNGLLVKNGLFDKVTILYRQMMEVAEEQGEARHGSSKVALSKDRLYIRYRVKKKEYWMAISPENKEQFLEEIQEKRIAMPNRKLMNKT</sequence>
<keyword evidence="1" id="KW-0472">Membrane</keyword>
<keyword evidence="1" id="KW-1133">Transmembrane helix</keyword>
<evidence type="ECO:0000256" key="1">
    <source>
        <dbReference type="SAM" id="Phobius"/>
    </source>
</evidence>
<evidence type="ECO:0000313" key="3">
    <source>
        <dbReference type="EMBL" id="MCG4609566.1"/>
    </source>
</evidence>
<dbReference type="EMBL" id="JAKNHQ010000001">
    <property type="protein sequence ID" value="MCG4609566.1"/>
    <property type="molecule type" value="Genomic_DNA"/>
</dbReference>
<feature type="transmembrane region" description="Helical" evidence="1">
    <location>
        <begin position="46"/>
        <end position="64"/>
    </location>
</feature>
<organism evidence="3 4">
    <name type="scientific">Anaeromassilibacillus senegalensis</name>
    <dbReference type="NCBI Taxonomy" id="1673717"/>
    <lineage>
        <taxon>Bacteria</taxon>
        <taxon>Bacillati</taxon>
        <taxon>Bacillota</taxon>
        <taxon>Clostridia</taxon>
        <taxon>Eubacteriales</taxon>
        <taxon>Acutalibacteraceae</taxon>
        <taxon>Anaeromassilibacillus</taxon>
    </lineage>
</organism>
<evidence type="ECO:0000259" key="2">
    <source>
        <dbReference type="Pfam" id="PF06713"/>
    </source>
</evidence>
<dbReference type="Pfam" id="PF06713">
    <property type="entry name" value="bPH_4"/>
    <property type="match status" value="1"/>
</dbReference>
<dbReference type="InterPro" id="IPR009589">
    <property type="entry name" value="PH_YyaB-like"/>
</dbReference>
<name>A0ABS9MFH9_9FIRM</name>
<keyword evidence="4" id="KW-1185">Reference proteome</keyword>
<feature type="domain" description="Uncharacterized protein YyaB-like PH" evidence="2">
    <location>
        <begin position="69"/>
        <end position="149"/>
    </location>
</feature>
<evidence type="ECO:0000313" key="4">
    <source>
        <dbReference type="Proteomes" id="UP001298681"/>
    </source>
</evidence>
<feature type="transmembrane region" description="Helical" evidence="1">
    <location>
        <begin position="21"/>
        <end position="40"/>
    </location>
</feature>
<gene>
    <name evidence="3" type="ORF">L0P57_01225</name>
</gene>
<dbReference type="RefSeq" id="WP_237966298.1">
    <property type="nucleotide sequence ID" value="NZ_JAKNHQ010000001.1"/>
</dbReference>
<dbReference type="Proteomes" id="UP001298681">
    <property type="component" value="Unassembled WGS sequence"/>
</dbReference>
<proteinExistence type="predicted"/>
<protein>
    <submittedName>
        <fullName evidence="3">PH domain-containing protein</fullName>
    </submittedName>
</protein>